<evidence type="ECO:0000313" key="1">
    <source>
        <dbReference type="EMBL" id="MBE1492598.1"/>
    </source>
</evidence>
<name>A0A927R494_9ACTN</name>
<dbReference type="RefSeq" id="WP_192771478.1">
    <property type="nucleotide sequence ID" value="NZ_JADBEB010000001.1"/>
</dbReference>
<organism evidence="1 2">
    <name type="scientific">Plantactinospora soyae</name>
    <dbReference type="NCBI Taxonomy" id="1544732"/>
    <lineage>
        <taxon>Bacteria</taxon>
        <taxon>Bacillati</taxon>
        <taxon>Actinomycetota</taxon>
        <taxon>Actinomycetes</taxon>
        <taxon>Micromonosporales</taxon>
        <taxon>Micromonosporaceae</taxon>
        <taxon>Plantactinospora</taxon>
    </lineage>
</organism>
<comment type="caution">
    <text evidence="1">The sequence shown here is derived from an EMBL/GenBank/DDBJ whole genome shotgun (WGS) entry which is preliminary data.</text>
</comment>
<protein>
    <submittedName>
        <fullName evidence="1">Uncharacterized protein</fullName>
    </submittedName>
</protein>
<gene>
    <name evidence="1" type="ORF">H4W31_008236</name>
</gene>
<dbReference type="EMBL" id="JADBEB010000001">
    <property type="protein sequence ID" value="MBE1492598.1"/>
    <property type="molecule type" value="Genomic_DNA"/>
</dbReference>
<proteinExistence type="predicted"/>
<accession>A0A927R494</accession>
<evidence type="ECO:0000313" key="2">
    <source>
        <dbReference type="Proteomes" id="UP000649753"/>
    </source>
</evidence>
<dbReference type="Proteomes" id="UP000649753">
    <property type="component" value="Unassembled WGS sequence"/>
</dbReference>
<keyword evidence="2" id="KW-1185">Reference proteome</keyword>
<reference evidence="1" key="1">
    <citation type="submission" date="2020-10" db="EMBL/GenBank/DDBJ databases">
        <title>Sequencing the genomes of 1000 actinobacteria strains.</title>
        <authorList>
            <person name="Klenk H.-P."/>
        </authorList>
    </citation>
    <scope>NUCLEOTIDE SEQUENCE</scope>
    <source>
        <strain evidence="1">DSM 46832</strain>
    </source>
</reference>
<sequence>MNPFTRLVNRLRRPLLVRLVGPPDQIADALRVLADIINRRDDMDGRRIRVDLTIRETPNRSQR</sequence>
<dbReference type="AlphaFoldDB" id="A0A927R494"/>